<feature type="transmembrane region" description="Helical" evidence="1">
    <location>
        <begin position="189"/>
        <end position="214"/>
    </location>
</feature>
<feature type="transmembrane region" description="Helical" evidence="1">
    <location>
        <begin position="85"/>
        <end position="106"/>
    </location>
</feature>
<feature type="transmembrane region" description="Helical" evidence="1">
    <location>
        <begin position="43"/>
        <end position="64"/>
    </location>
</feature>
<dbReference type="KEGG" id="pmm:PMM0855"/>
<dbReference type="STRING" id="59919.PMM0855"/>
<protein>
    <submittedName>
        <fullName evidence="2">Conserved hypothetical</fullName>
    </submittedName>
</protein>
<sequence>MIIKFSLLRLSIIILLVILFPLAQKQWLNLYLFDINNLSIYKLLYYLSGLIVPILVIINSLNKFTYYKFNFHKKNNNYSDISGKSLFIITLVILSLLSILISNYIFINLKIILNLLMINNEYLVQYDIDKQILFIVITSIFLIFKKTKFLLKKIILTNFFIFSIINWYSQINNSSLNNVIPFNIFKFENINFVNINFVNIIFLLAIETMFYLWSYISYNSYLSDWNVPRPYKKEVTPIFNVIIFYLLVILYYSILFK</sequence>
<keyword evidence="1" id="KW-1133">Transmembrane helix</keyword>
<keyword evidence="1" id="KW-0812">Transmembrane</keyword>
<dbReference type="AlphaFoldDB" id="Q7V1L0"/>
<name>Q7V1L0_PROMP</name>
<dbReference type="HOGENOM" id="CLU_1110628_0_0_3"/>
<feature type="transmembrane region" description="Helical" evidence="1">
    <location>
        <begin position="126"/>
        <end position="144"/>
    </location>
</feature>
<reference evidence="2 3" key="1">
    <citation type="journal article" date="2003" name="Nature">
        <title>Genome divergence in two Prochlorococcus ecotypes reflects oceanic niche differentiation.</title>
        <authorList>
            <person name="Rocap G."/>
            <person name="Larimer F.W."/>
            <person name="Lamerdin J.E."/>
            <person name="Malfatti S."/>
            <person name="Chain P."/>
            <person name="Ahlgren N.A."/>
            <person name="Arellano A."/>
            <person name="Coleman M."/>
            <person name="Hauser L."/>
            <person name="Hess W.R."/>
            <person name="Johnson Z.I."/>
            <person name="Land M.L."/>
            <person name="Lindell D."/>
            <person name="Post A.F."/>
            <person name="Regala W."/>
            <person name="Shah M."/>
            <person name="Shaw S.L."/>
            <person name="Steglich C."/>
            <person name="Sullivan M.B."/>
            <person name="Ting C.S."/>
            <person name="Tolonen A."/>
            <person name="Webb E.A."/>
            <person name="Zinser E.R."/>
            <person name="Chisholm S.W."/>
        </authorList>
    </citation>
    <scope>NUCLEOTIDE SEQUENCE [LARGE SCALE GENOMIC DNA]</scope>
    <source>
        <strain evidence="3">CCMP1986 / NIES-2087 / MED4</strain>
    </source>
</reference>
<gene>
    <name evidence="2" type="ordered locus">PMM0855</name>
</gene>
<dbReference type="EMBL" id="BX548174">
    <property type="protein sequence ID" value="CAE19314.1"/>
    <property type="molecule type" value="Genomic_DNA"/>
</dbReference>
<accession>Q7V1L0</accession>
<evidence type="ECO:0000256" key="1">
    <source>
        <dbReference type="SAM" id="Phobius"/>
    </source>
</evidence>
<keyword evidence="1" id="KW-0472">Membrane</keyword>
<dbReference type="Proteomes" id="UP000001026">
    <property type="component" value="Chromosome"/>
</dbReference>
<proteinExistence type="predicted"/>
<feature type="transmembrane region" description="Helical" evidence="1">
    <location>
        <begin position="235"/>
        <end position="254"/>
    </location>
</feature>
<evidence type="ECO:0000313" key="3">
    <source>
        <dbReference type="Proteomes" id="UP000001026"/>
    </source>
</evidence>
<feature type="transmembrane region" description="Helical" evidence="1">
    <location>
        <begin position="7"/>
        <end position="23"/>
    </location>
</feature>
<evidence type="ECO:0000313" key="2">
    <source>
        <dbReference type="EMBL" id="CAE19314.1"/>
    </source>
</evidence>
<organism evidence="2 3">
    <name type="scientific">Prochlorococcus marinus subsp. pastoris (strain CCMP1986 / NIES-2087 / MED4)</name>
    <dbReference type="NCBI Taxonomy" id="59919"/>
    <lineage>
        <taxon>Bacteria</taxon>
        <taxon>Bacillati</taxon>
        <taxon>Cyanobacteriota</taxon>
        <taxon>Cyanophyceae</taxon>
        <taxon>Synechococcales</taxon>
        <taxon>Prochlorococcaceae</taxon>
        <taxon>Prochlorococcus</taxon>
    </lineage>
</organism>